<organism evidence="3 4">
    <name type="scientific">Nocardioides endophyticus</name>
    <dbReference type="NCBI Taxonomy" id="1353775"/>
    <lineage>
        <taxon>Bacteria</taxon>
        <taxon>Bacillati</taxon>
        <taxon>Actinomycetota</taxon>
        <taxon>Actinomycetes</taxon>
        <taxon>Propionibacteriales</taxon>
        <taxon>Nocardioidaceae</taxon>
        <taxon>Nocardioides</taxon>
    </lineage>
</organism>
<evidence type="ECO:0000259" key="2">
    <source>
        <dbReference type="Pfam" id="PF20058"/>
    </source>
</evidence>
<evidence type="ECO:0000313" key="3">
    <source>
        <dbReference type="EMBL" id="GAA4746805.1"/>
    </source>
</evidence>
<gene>
    <name evidence="3" type="ORF">GCM10023350_34410</name>
</gene>
<dbReference type="Pfam" id="PF20058">
    <property type="entry name" value="DUF6457"/>
    <property type="match status" value="1"/>
</dbReference>
<comment type="caution">
    <text evidence="3">The sequence shown here is derived from an EMBL/GenBank/DDBJ whole genome shotgun (WGS) entry which is preliminary data.</text>
</comment>
<sequence length="120" mass="12847">MRPPRDAANLGVVNLHDWIDELSDVLDADTEVDEGLLLDLARVAAHNVARPAAPITTYLLGYAAGAQDANPEQIEALAARAQKLAENWDKPAGAPDPDDVNDPIPDDRGVDHTGEAFEDD</sequence>
<reference evidence="4" key="1">
    <citation type="journal article" date="2019" name="Int. J. Syst. Evol. Microbiol.">
        <title>The Global Catalogue of Microorganisms (GCM) 10K type strain sequencing project: providing services to taxonomists for standard genome sequencing and annotation.</title>
        <authorList>
            <consortium name="The Broad Institute Genomics Platform"/>
            <consortium name="The Broad Institute Genome Sequencing Center for Infectious Disease"/>
            <person name="Wu L."/>
            <person name="Ma J."/>
        </authorList>
    </citation>
    <scope>NUCLEOTIDE SEQUENCE [LARGE SCALE GENOMIC DNA]</scope>
    <source>
        <strain evidence="4">JCM 18532</strain>
    </source>
</reference>
<feature type="domain" description="DUF6457" evidence="2">
    <location>
        <begin position="14"/>
        <end position="91"/>
    </location>
</feature>
<keyword evidence="4" id="KW-1185">Reference proteome</keyword>
<accession>A0ABP8Z550</accession>
<evidence type="ECO:0000313" key="4">
    <source>
        <dbReference type="Proteomes" id="UP001499882"/>
    </source>
</evidence>
<name>A0ABP8Z550_9ACTN</name>
<dbReference type="InterPro" id="IPR045598">
    <property type="entry name" value="DUF6457"/>
</dbReference>
<feature type="compositionally biased region" description="Basic and acidic residues" evidence="1">
    <location>
        <begin position="105"/>
        <end position="120"/>
    </location>
</feature>
<protein>
    <recommendedName>
        <fullName evidence="2">DUF6457 domain-containing protein</fullName>
    </recommendedName>
</protein>
<proteinExistence type="predicted"/>
<dbReference type="Proteomes" id="UP001499882">
    <property type="component" value="Unassembled WGS sequence"/>
</dbReference>
<evidence type="ECO:0000256" key="1">
    <source>
        <dbReference type="SAM" id="MobiDB-lite"/>
    </source>
</evidence>
<dbReference type="EMBL" id="BAABKN010000023">
    <property type="protein sequence ID" value="GAA4746805.1"/>
    <property type="molecule type" value="Genomic_DNA"/>
</dbReference>
<feature type="region of interest" description="Disordered" evidence="1">
    <location>
        <begin position="85"/>
        <end position="120"/>
    </location>
</feature>